<gene>
    <name evidence="2" type="ORF">EJA12_03070</name>
</gene>
<feature type="region of interest" description="Disordered" evidence="1">
    <location>
        <begin position="424"/>
        <end position="451"/>
    </location>
</feature>
<comment type="caution">
    <text evidence="2">The sequence shown here is derived from an EMBL/GenBank/DDBJ whole genome shotgun (WGS) entry which is preliminary data.</text>
</comment>
<dbReference type="SUPFAM" id="SSF103642">
    <property type="entry name" value="Sec-C motif"/>
    <property type="match status" value="1"/>
</dbReference>
<organism evidence="2 3">
    <name type="scientific">Bhargavaea beijingensis</name>
    <dbReference type="NCBI Taxonomy" id="426756"/>
    <lineage>
        <taxon>Bacteria</taxon>
        <taxon>Bacillati</taxon>
        <taxon>Bacillota</taxon>
        <taxon>Bacilli</taxon>
        <taxon>Bacillales</taxon>
        <taxon>Caryophanaceae</taxon>
        <taxon>Bhargavaea</taxon>
    </lineage>
</organism>
<dbReference type="Pfam" id="PF02810">
    <property type="entry name" value="SEC-C"/>
    <property type="match status" value="1"/>
</dbReference>
<reference evidence="2 3" key="1">
    <citation type="submission" date="2018-12" db="EMBL/GenBank/DDBJ databases">
        <title>Comparitive functional genomics of dry heat resistant strains isolated from the viking spacecraft.</title>
        <authorList>
            <person name="Seuylemezian A."/>
            <person name="Vaishampayan P."/>
        </authorList>
    </citation>
    <scope>NUCLEOTIDE SEQUENCE [LARGE SCALE GENOMIC DNA]</scope>
    <source>
        <strain evidence="2 3">M6-11</strain>
    </source>
</reference>
<evidence type="ECO:0000313" key="2">
    <source>
        <dbReference type="EMBL" id="RSK35569.1"/>
    </source>
</evidence>
<evidence type="ECO:0000256" key="1">
    <source>
        <dbReference type="SAM" id="MobiDB-lite"/>
    </source>
</evidence>
<feature type="compositionally biased region" description="Basic and acidic residues" evidence="1">
    <location>
        <begin position="424"/>
        <end position="434"/>
    </location>
</feature>
<evidence type="ECO:0008006" key="4">
    <source>
        <dbReference type="Google" id="ProtNLM"/>
    </source>
</evidence>
<proteinExistence type="predicted"/>
<keyword evidence="3" id="KW-1185">Reference proteome</keyword>
<evidence type="ECO:0000313" key="3">
    <source>
        <dbReference type="Proteomes" id="UP000272481"/>
    </source>
</evidence>
<dbReference type="Proteomes" id="UP000272481">
    <property type="component" value="Unassembled WGS sequence"/>
</dbReference>
<sequence length="475" mass="53599">MVGGARPIRVIMGEMNWTKGVRGMDKQKVVNYIAATTNFYGVVPYEKLAEIYTEQTGHQVSAEEVRMLARESEEELDRMFVWTGPEFLAHDAIIQKGEAEIYLEATKGKAFYVPQAEELLRYSDGKYVEMTPQAKALETFAGKRPEYDDEEIRKLMGWVRSAANQAEGDAFQNLIHHLQAGGYPGKLDPDDFEDLMRYAAHMFNHVRSWALRGHTPYEMGEEILLGMPRPELDEGVQEKVDYILALTHLWGIAPVTKVREVFNQQNRTALADSDFAAVLKDPSAAEWLDRGFVHVKGDRFIHEDLLDPEQYEYYSKQANGKPYYVPGKEELLRSADADHYEDTAELAAFRKFAERKLFRGEEARAINWVDYAQYLAASNTPPAQAMGLLLDDEGIVFDDDRQANELIGLFFDMVNATRMWENRGHTPNELRESGPLKVLSGGAATGGGQPVSEKVGRNDPCLCGSGKKYKKCCGK</sequence>
<dbReference type="InterPro" id="IPR004027">
    <property type="entry name" value="SEC_C_motif"/>
</dbReference>
<protein>
    <recommendedName>
        <fullName evidence="4">SEC-C motif-containing protein</fullName>
    </recommendedName>
</protein>
<dbReference type="EMBL" id="RWGW01000005">
    <property type="protein sequence ID" value="RSK35569.1"/>
    <property type="molecule type" value="Genomic_DNA"/>
</dbReference>
<dbReference type="Gene3D" id="3.10.450.50">
    <property type="match status" value="1"/>
</dbReference>
<accession>A0ABX9ZEV7</accession>
<name>A0ABX9ZEV7_9BACL</name>